<evidence type="ECO:0000313" key="8">
    <source>
        <dbReference type="Proteomes" id="UP000001548"/>
    </source>
</evidence>
<evidence type="ECO:0000256" key="1">
    <source>
        <dbReference type="ARBA" id="ARBA00004123"/>
    </source>
</evidence>
<dbReference type="Pfam" id="PF04939">
    <property type="entry name" value="RRS1"/>
    <property type="match status" value="1"/>
</dbReference>
<reference evidence="7 8" key="1">
    <citation type="journal article" date="2007" name="Science">
        <title>Genomic minimalism in the early diverging intestinal parasite Giardia lamblia.</title>
        <authorList>
            <person name="Morrison H.G."/>
            <person name="McArthur A.G."/>
            <person name="Gillin F.D."/>
            <person name="Aley S.B."/>
            <person name="Adam R.D."/>
            <person name="Olsen G.J."/>
            <person name="Best A.A."/>
            <person name="Cande W.Z."/>
            <person name="Chen F."/>
            <person name="Cipriano M.J."/>
            <person name="Davids B.J."/>
            <person name="Dawson S.C."/>
            <person name="Elmendorf H.G."/>
            <person name="Hehl A.B."/>
            <person name="Holder M.E."/>
            <person name="Huse S.M."/>
            <person name="Kim U.U."/>
            <person name="Lasek-Nesselquist E."/>
            <person name="Manning G."/>
            <person name="Nigam A."/>
            <person name="Nixon J.E."/>
            <person name="Palm D."/>
            <person name="Passamaneck N.E."/>
            <person name="Prabhu A."/>
            <person name="Reich C.I."/>
            <person name="Reiner D.S."/>
            <person name="Samuelson J."/>
            <person name="Svard S.G."/>
            <person name="Sogin M.L."/>
        </authorList>
    </citation>
    <scope>NUCLEOTIDE SEQUENCE [LARGE SCALE GENOMIC DNA]</scope>
    <source>
        <strain evidence="7 8">WB C6</strain>
    </source>
</reference>
<dbReference type="FunCoup" id="A8BZ40">
    <property type="interactions" value="94"/>
</dbReference>
<dbReference type="RefSeq" id="XP_001704078.1">
    <property type="nucleotide sequence ID" value="XM_001704026.1"/>
</dbReference>
<dbReference type="Proteomes" id="UP000001548">
    <property type="component" value="Unassembled WGS sequence"/>
</dbReference>
<dbReference type="OMA" id="RRTDNTI"/>
<dbReference type="HOGENOM" id="CLU_065163_2_1_1"/>
<comment type="subcellular location">
    <subcellularLocation>
        <location evidence="1 5">Nucleus</location>
    </subcellularLocation>
</comment>
<evidence type="ECO:0000256" key="5">
    <source>
        <dbReference type="RuleBase" id="RU364132"/>
    </source>
</evidence>
<name>A8BZ40_GIAIC</name>
<dbReference type="VEuPathDB" id="GiardiaDB:GL50803_11984"/>
<sequence>MPDYDLHYLMATNLEPLPEEATLSTPNEHVLMQLAVKTLASLCKEFVMLPSTSGPMGPVATLPEPRTLLPREKPLPEEKPLTTWEKFAKEKGIKKRSRSQKVFDEKTGEYRPRYGYRRRTDNTIEFDPIVPAKPGVDDYTGAEDPFTRARREKKERVAKNKAQQAANIKRARAVKK</sequence>
<comment type="similarity">
    <text evidence="2 5">Belongs to the RRS1 family.</text>
</comment>
<gene>
    <name evidence="7" type="ORF">GL50803_0011984</name>
</gene>
<evidence type="ECO:0000256" key="6">
    <source>
        <dbReference type="SAM" id="MobiDB-lite"/>
    </source>
</evidence>
<evidence type="ECO:0000256" key="4">
    <source>
        <dbReference type="ARBA" id="ARBA00023242"/>
    </source>
</evidence>
<dbReference type="KEGG" id="gla:GL50803_0011984"/>
<feature type="compositionally biased region" description="Basic and acidic residues" evidence="6">
    <location>
        <begin position="69"/>
        <end position="81"/>
    </location>
</feature>
<feature type="region of interest" description="Disordered" evidence="6">
    <location>
        <begin position="57"/>
        <end position="81"/>
    </location>
</feature>
<protein>
    <recommendedName>
        <fullName evidence="5">Ribosome biogenesis regulatory protein</fullName>
    </recommendedName>
</protein>
<keyword evidence="8" id="KW-1185">Reference proteome</keyword>
<dbReference type="GO" id="GO:0042254">
    <property type="term" value="P:ribosome biogenesis"/>
    <property type="evidence" value="ECO:0007669"/>
    <property type="project" value="UniProtKB-KW"/>
</dbReference>
<evidence type="ECO:0000313" key="7">
    <source>
        <dbReference type="EMBL" id="KAE8301692.1"/>
    </source>
</evidence>
<keyword evidence="4 5" id="KW-0539">Nucleus</keyword>
<comment type="caution">
    <text evidence="7">The sequence shown here is derived from an EMBL/GenBank/DDBJ whole genome shotgun (WGS) entry which is preliminary data.</text>
</comment>
<keyword evidence="3 5" id="KW-0690">Ribosome biogenesis</keyword>
<evidence type="ECO:0000256" key="3">
    <source>
        <dbReference type="ARBA" id="ARBA00022517"/>
    </source>
</evidence>
<dbReference type="EMBL" id="AACB03000005">
    <property type="protein sequence ID" value="KAE8301692.1"/>
    <property type="molecule type" value="Genomic_DNA"/>
</dbReference>
<organism evidence="7 8">
    <name type="scientific">Giardia intestinalis (strain ATCC 50803 / WB clone C6)</name>
    <name type="common">Giardia lamblia</name>
    <dbReference type="NCBI Taxonomy" id="184922"/>
    <lineage>
        <taxon>Eukaryota</taxon>
        <taxon>Metamonada</taxon>
        <taxon>Diplomonadida</taxon>
        <taxon>Hexamitidae</taxon>
        <taxon>Giardiinae</taxon>
        <taxon>Giardia</taxon>
    </lineage>
</organism>
<feature type="compositionally biased region" description="Basic and acidic residues" evidence="6">
    <location>
        <begin position="145"/>
        <end position="158"/>
    </location>
</feature>
<dbReference type="STRING" id="184922.A8BZ40"/>
<evidence type="ECO:0000256" key="2">
    <source>
        <dbReference type="ARBA" id="ARBA00010077"/>
    </source>
</evidence>
<accession>A8BZ40</accession>
<dbReference type="AlphaFoldDB" id="A8BZ40"/>
<feature type="region of interest" description="Disordered" evidence="6">
    <location>
        <begin position="125"/>
        <end position="176"/>
    </location>
</feature>
<comment type="function">
    <text evidence="5">Involved in ribosomal large subunit assembly.</text>
</comment>
<proteinExistence type="inferred from homology"/>
<dbReference type="GO" id="GO:0005634">
    <property type="term" value="C:nucleus"/>
    <property type="evidence" value="ECO:0007669"/>
    <property type="project" value="UniProtKB-SubCell"/>
</dbReference>
<dbReference type="GeneID" id="5696929"/>
<dbReference type="InterPro" id="IPR007023">
    <property type="entry name" value="Ribosom_reg"/>
</dbReference>